<organism evidence="1 2">
    <name type="scientific">Elysia crispata</name>
    <name type="common">lettuce slug</name>
    <dbReference type="NCBI Taxonomy" id="231223"/>
    <lineage>
        <taxon>Eukaryota</taxon>
        <taxon>Metazoa</taxon>
        <taxon>Spiralia</taxon>
        <taxon>Lophotrochozoa</taxon>
        <taxon>Mollusca</taxon>
        <taxon>Gastropoda</taxon>
        <taxon>Heterobranchia</taxon>
        <taxon>Euthyneura</taxon>
        <taxon>Panpulmonata</taxon>
        <taxon>Sacoglossa</taxon>
        <taxon>Placobranchoidea</taxon>
        <taxon>Plakobranchidae</taxon>
        <taxon>Elysia</taxon>
    </lineage>
</organism>
<evidence type="ECO:0000313" key="2">
    <source>
        <dbReference type="Proteomes" id="UP001283361"/>
    </source>
</evidence>
<evidence type="ECO:0000313" key="1">
    <source>
        <dbReference type="EMBL" id="KAK3788728.1"/>
    </source>
</evidence>
<proteinExistence type="predicted"/>
<comment type="caution">
    <text evidence="1">The sequence shown here is derived from an EMBL/GenBank/DDBJ whole genome shotgun (WGS) entry which is preliminary data.</text>
</comment>
<sequence length="192" mass="21187">MEKKFTPTLARLAGLNCFLVCPDNVAMVNREEKGQLRLGNFSQQISLKKRPQGSTMFKHPVGHIALPCSACRSETTETRCFSGGSQSLHNIVETRPVSPQTHWLGRMNDPQVGDTETCTSKKPLAIQDAVPSKSKTLSAQILILLLLWWPDAGAAEDRLVIDVGWWTLSQCQPKYSSCYCSGGPIQGRLKTD</sequence>
<dbReference type="EMBL" id="JAWDGP010001738">
    <property type="protein sequence ID" value="KAK3788728.1"/>
    <property type="molecule type" value="Genomic_DNA"/>
</dbReference>
<dbReference type="AlphaFoldDB" id="A0AAE1E0U7"/>
<accession>A0AAE1E0U7</accession>
<reference evidence="1" key="1">
    <citation type="journal article" date="2023" name="G3 (Bethesda)">
        <title>A reference genome for the long-term kleptoplast-retaining sea slug Elysia crispata morphotype clarki.</title>
        <authorList>
            <person name="Eastman K.E."/>
            <person name="Pendleton A.L."/>
            <person name="Shaikh M.A."/>
            <person name="Suttiyut T."/>
            <person name="Ogas R."/>
            <person name="Tomko P."/>
            <person name="Gavelis G."/>
            <person name="Widhalm J.R."/>
            <person name="Wisecaver J.H."/>
        </authorList>
    </citation>
    <scope>NUCLEOTIDE SEQUENCE</scope>
    <source>
        <strain evidence="1">ECLA1</strain>
    </source>
</reference>
<gene>
    <name evidence="1" type="ORF">RRG08_029180</name>
</gene>
<keyword evidence="2" id="KW-1185">Reference proteome</keyword>
<dbReference type="Proteomes" id="UP001283361">
    <property type="component" value="Unassembled WGS sequence"/>
</dbReference>
<name>A0AAE1E0U7_9GAST</name>
<protein>
    <submittedName>
        <fullName evidence="1">Uncharacterized protein</fullName>
    </submittedName>
</protein>